<dbReference type="RefSeq" id="WP_022348398.1">
    <property type="nucleotide sequence ID" value="NZ_JGCY01000275.1"/>
</dbReference>
<evidence type="ECO:0000256" key="4">
    <source>
        <dbReference type="ARBA" id="ARBA00023136"/>
    </source>
</evidence>
<dbReference type="PROSITE" id="PS51257">
    <property type="entry name" value="PROKAR_LIPOPROTEIN"/>
    <property type="match status" value="1"/>
</dbReference>
<keyword evidence="5" id="KW-0998">Cell outer membrane</keyword>
<evidence type="ECO:0000256" key="1">
    <source>
        <dbReference type="ARBA" id="ARBA00004442"/>
    </source>
</evidence>
<dbReference type="Pfam" id="PF14322">
    <property type="entry name" value="SusD-like_3"/>
    <property type="match status" value="1"/>
</dbReference>
<evidence type="ECO:0000259" key="8">
    <source>
        <dbReference type="Pfam" id="PF14322"/>
    </source>
</evidence>
<dbReference type="Gene3D" id="1.25.40.390">
    <property type="match status" value="1"/>
</dbReference>
<dbReference type="PATRIC" id="fig|1339315.3.peg.2272"/>
<protein>
    <submittedName>
        <fullName evidence="9">Starch-binding associating with outer membrane family protein</fullName>
    </submittedName>
</protein>
<evidence type="ECO:0000256" key="2">
    <source>
        <dbReference type="ARBA" id="ARBA00006275"/>
    </source>
</evidence>
<evidence type="ECO:0000259" key="7">
    <source>
        <dbReference type="Pfam" id="PF07980"/>
    </source>
</evidence>
<organism evidence="9 10">
    <name type="scientific">Bacteroides fragilis str. 3988T(B)14</name>
    <dbReference type="NCBI Taxonomy" id="1339315"/>
    <lineage>
        <taxon>Bacteria</taxon>
        <taxon>Pseudomonadati</taxon>
        <taxon>Bacteroidota</taxon>
        <taxon>Bacteroidia</taxon>
        <taxon>Bacteroidales</taxon>
        <taxon>Bacteroidaceae</taxon>
        <taxon>Bacteroides</taxon>
    </lineage>
</organism>
<evidence type="ECO:0000256" key="5">
    <source>
        <dbReference type="ARBA" id="ARBA00023237"/>
    </source>
</evidence>
<dbReference type="AlphaFoldDB" id="A0A015TVE6"/>
<comment type="subcellular location">
    <subcellularLocation>
        <location evidence="1">Cell outer membrane</location>
    </subcellularLocation>
</comment>
<keyword evidence="3 6" id="KW-0732">Signal</keyword>
<feature type="signal peptide" evidence="6">
    <location>
        <begin position="1"/>
        <end position="20"/>
    </location>
</feature>
<dbReference type="InterPro" id="IPR011990">
    <property type="entry name" value="TPR-like_helical_dom_sf"/>
</dbReference>
<feature type="domain" description="SusD-like N-terminal" evidence="8">
    <location>
        <begin position="104"/>
        <end position="235"/>
    </location>
</feature>
<feature type="chain" id="PRO_5001477275" evidence="6">
    <location>
        <begin position="21"/>
        <end position="543"/>
    </location>
</feature>
<evidence type="ECO:0000313" key="9">
    <source>
        <dbReference type="EMBL" id="EXY74671.1"/>
    </source>
</evidence>
<gene>
    <name evidence="9" type="ORF">M124_1500</name>
</gene>
<dbReference type="InterPro" id="IPR033985">
    <property type="entry name" value="SusD-like_N"/>
</dbReference>
<feature type="domain" description="RagB/SusD" evidence="7">
    <location>
        <begin position="306"/>
        <end position="543"/>
    </location>
</feature>
<keyword evidence="4" id="KW-0472">Membrane</keyword>
<dbReference type="InterPro" id="IPR012944">
    <property type="entry name" value="SusD_RagB_dom"/>
</dbReference>
<proteinExistence type="inferred from homology"/>
<reference evidence="9 10" key="1">
    <citation type="submission" date="2014-02" db="EMBL/GenBank/DDBJ databases">
        <authorList>
            <person name="Sears C."/>
            <person name="Carroll K."/>
            <person name="Sack B.R."/>
            <person name="Qadri F."/>
            <person name="Myers L.L."/>
            <person name="Chung G.-T."/>
            <person name="Escheverria P."/>
            <person name="Fraser C.M."/>
            <person name="Sadzewicz L."/>
            <person name="Shefchek K.A."/>
            <person name="Tallon L."/>
            <person name="Das S.P."/>
            <person name="Daugherty S."/>
            <person name="Mongodin E.F."/>
        </authorList>
    </citation>
    <scope>NUCLEOTIDE SEQUENCE [LARGE SCALE GENOMIC DNA]</scope>
    <source>
        <strain evidence="10">3988T(B)14</strain>
    </source>
</reference>
<evidence type="ECO:0000313" key="10">
    <source>
        <dbReference type="Proteomes" id="UP000020529"/>
    </source>
</evidence>
<evidence type="ECO:0000256" key="6">
    <source>
        <dbReference type="SAM" id="SignalP"/>
    </source>
</evidence>
<dbReference type="EMBL" id="JGCY01000275">
    <property type="protein sequence ID" value="EXY74671.1"/>
    <property type="molecule type" value="Genomic_DNA"/>
</dbReference>
<comment type="caution">
    <text evidence="9">The sequence shown here is derived from an EMBL/GenBank/DDBJ whole genome shotgun (WGS) entry which is preliminary data.</text>
</comment>
<dbReference type="SUPFAM" id="SSF48452">
    <property type="entry name" value="TPR-like"/>
    <property type="match status" value="1"/>
</dbReference>
<sequence>MKSRYICMFACLWGLGFLFSCDGFLNENPKDKIPEEDAYKNLTDLYYNAVASLYNNIGGYSDSQGLQGTGRGIYDLNTFTTDEAIMPTRGGDWYDGGFWQGLFLHRWGVDNDAIQATWEYLYKVVSLCNQSLERIDTYQQTHNDEELPVYRAEVRAFRALYYYHLMDLFARVPLVLSSSTPLKEVKQNSRKEVFDFVVKELQESEPLLEMAYSNRSGNYYGRITRPVACFLLAKLALNAEIYTDNNWTDGQFPDGKDIYFEVDGERLNAWQTVEAYCDAITAMGYRLEDNYEANFAVYNESSVENIFTIPMSKTLYTNQMQYLFRSRHYNHAKAYGLGGENGSSATVEVLRTFGYDTEAVDPRFDKCYFAGIVYDLKGKVVTLDDGTQLEYFPWKVDVDISNTPYEKTAGARMKKYAIDETATKDGKLMENDIVLYRYADVLLMKSEAKVRNGENGDEELNLVRSRVNAPFRTATLANLLAERQLEFAWEGWRRQDLIRFRQYTRTYTGRPQLSGEKNGYTTVFPIPEKVRLMNPNLTQNPGY</sequence>
<dbReference type="Pfam" id="PF07980">
    <property type="entry name" value="SusD_RagB"/>
    <property type="match status" value="1"/>
</dbReference>
<name>A0A015TVE6_BACFG</name>
<dbReference type="Proteomes" id="UP000020529">
    <property type="component" value="Unassembled WGS sequence"/>
</dbReference>
<evidence type="ECO:0000256" key="3">
    <source>
        <dbReference type="ARBA" id="ARBA00022729"/>
    </source>
</evidence>
<dbReference type="GO" id="GO:0009279">
    <property type="term" value="C:cell outer membrane"/>
    <property type="evidence" value="ECO:0007669"/>
    <property type="project" value="UniProtKB-SubCell"/>
</dbReference>
<accession>A0A015TVE6</accession>
<comment type="similarity">
    <text evidence="2">Belongs to the SusD family.</text>
</comment>